<evidence type="ECO:0000313" key="4">
    <source>
        <dbReference type="Proteomes" id="UP000239872"/>
    </source>
</evidence>
<dbReference type="InterPro" id="IPR018580">
    <property type="entry name" value="Uncharacterised_YfhO"/>
</dbReference>
<name>A0A2S7SRD4_9BACT</name>
<dbReference type="OrthoDB" id="9815466at2"/>
<feature type="transmembrane region" description="Helical" evidence="2">
    <location>
        <begin position="427"/>
        <end position="445"/>
    </location>
</feature>
<gene>
    <name evidence="3" type="ORF">CJD36_019725</name>
</gene>
<proteinExistence type="predicted"/>
<keyword evidence="4" id="KW-1185">Reference proteome</keyword>
<evidence type="ECO:0000256" key="2">
    <source>
        <dbReference type="SAM" id="Phobius"/>
    </source>
</evidence>
<dbReference type="AlphaFoldDB" id="A0A2S7SRD4"/>
<sequence length="824" mass="93119">MAKQNKTPNKKIREEIPVQNQVNPSTPQPGTISASTITNFIKGKEIYFLMAVIALCCLIVFYDFISGEKVYLYKDIGSDSVNIYVPWMAQMSDYIKNYGVPSWSFSQGLGQNAFPLWLGDFFSNILMLFSKENIPYYIAFAEILKIFLCGFVFFKYLNELKLSRFASYIGGFLFAFCGYIILGSCWIIFSVEALYVALILYGFERWLNKGKLLWFVVGIGALSFLQPFLLFPHALFLAVYIPVRFNDVYGHEWKKFPLFIAKTIGLAILAVAISAYQLFPDLLQYIESPRVGGDARLIDTLKAQPIFSLADPVLRFTTTFRTFGSDMLGTGMEFKGWQNYLEAPLFYCGIFCLVAFPQAFVAFSKKQRIAYGILTALFVLPILFPYFRYSFWAYTGDYYRALSLVITIILLMFSARALDYILTTRKINLIVLGGTVAFLLILLFSPSKELEANINQGMRSTATLLVVIYAAVLWGLTRPGYVRNLAIAVLILFCFFEAVFYSTTTVNERDIVTTKELTEKVSYNDYTVDAVNYLKNHDKGFYRINKDYQSGPAIHASFNDAKAQGYFGTTSYHSFNQKNYIRFLGDLGVVDPKNELETRWVKGLAERPLLMSLTSGKYWMSKKPANQLKVFGYDSLAKFGDVYLYRNNYSIPFGIASDITLDEATFKKLSQGQKDLFLFKGCVVSNDDNELASFKKFNLADTALPTTLELYFQTAKAMANDSLAITEFKESNIKGNITTTSPKILFFTIPYDEGWKATINGVDTKLYRVDLGLTGLKLPAGKSTIELHFEPRYRGKGALVSLCSALAFIALIGVSSRKSRNEAV</sequence>
<accession>A0A2S7SRD4</accession>
<evidence type="ECO:0008006" key="5">
    <source>
        <dbReference type="Google" id="ProtNLM"/>
    </source>
</evidence>
<feature type="transmembrane region" description="Helical" evidence="2">
    <location>
        <begin position="369"/>
        <end position="386"/>
    </location>
</feature>
<feature type="transmembrane region" description="Helical" evidence="2">
    <location>
        <begin position="398"/>
        <end position="415"/>
    </location>
</feature>
<evidence type="ECO:0000313" key="3">
    <source>
        <dbReference type="EMBL" id="PQJ09472.1"/>
    </source>
</evidence>
<feature type="transmembrane region" description="Helical" evidence="2">
    <location>
        <begin position="259"/>
        <end position="279"/>
    </location>
</feature>
<feature type="transmembrane region" description="Helical" evidence="2">
    <location>
        <begin position="344"/>
        <end position="362"/>
    </location>
</feature>
<dbReference type="Pfam" id="PF09586">
    <property type="entry name" value="YfhO"/>
    <property type="match status" value="2"/>
</dbReference>
<protein>
    <recommendedName>
        <fullName evidence="5">YfhO family protein</fullName>
    </recommendedName>
</protein>
<feature type="transmembrane region" description="Helical" evidence="2">
    <location>
        <begin position="212"/>
        <end position="238"/>
    </location>
</feature>
<feature type="region of interest" description="Disordered" evidence="1">
    <location>
        <begin position="1"/>
        <end position="30"/>
    </location>
</feature>
<dbReference type="PANTHER" id="PTHR38454:SF1">
    <property type="entry name" value="INTEGRAL MEMBRANE PROTEIN"/>
    <property type="match status" value="1"/>
</dbReference>
<reference evidence="3 4" key="1">
    <citation type="submission" date="2018-01" db="EMBL/GenBank/DDBJ databases">
        <title>A novel member of the phylum Bacteroidetes isolated from glacier ice.</title>
        <authorList>
            <person name="Liu Q."/>
            <person name="Xin Y.-H."/>
        </authorList>
    </citation>
    <scope>NUCLEOTIDE SEQUENCE [LARGE SCALE GENOMIC DNA]</scope>
    <source>
        <strain evidence="3 4">RB1R16</strain>
    </source>
</reference>
<feature type="transmembrane region" description="Helical" evidence="2">
    <location>
        <begin position="484"/>
        <end position="501"/>
    </location>
</feature>
<keyword evidence="2" id="KW-0812">Transmembrane</keyword>
<evidence type="ECO:0000256" key="1">
    <source>
        <dbReference type="SAM" id="MobiDB-lite"/>
    </source>
</evidence>
<dbReference type="Proteomes" id="UP000239872">
    <property type="component" value="Unassembled WGS sequence"/>
</dbReference>
<dbReference type="EMBL" id="PPSL01000006">
    <property type="protein sequence ID" value="PQJ09472.1"/>
    <property type="molecule type" value="Genomic_DNA"/>
</dbReference>
<feature type="transmembrane region" description="Helical" evidence="2">
    <location>
        <begin position="46"/>
        <end position="65"/>
    </location>
</feature>
<feature type="transmembrane region" description="Helical" evidence="2">
    <location>
        <begin position="457"/>
        <end position="477"/>
    </location>
</feature>
<organism evidence="3 4">
    <name type="scientific">Flavipsychrobacter stenotrophus</name>
    <dbReference type="NCBI Taxonomy" id="2077091"/>
    <lineage>
        <taxon>Bacteria</taxon>
        <taxon>Pseudomonadati</taxon>
        <taxon>Bacteroidota</taxon>
        <taxon>Chitinophagia</taxon>
        <taxon>Chitinophagales</taxon>
        <taxon>Chitinophagaceae</taxon>
        <taxon>Flavipsychrobacter</taxon>
    </lineage>
</organism>
<feature type="transmembrane region" description="Helical" evidence="2">
    <location>
        <begin position="134"/>
        <end position="157"/>
    </location>
</feature>
<feature type="compositionally biased region" description="Polar residues" evidence="1">
    <location>
        <begin position="18"/>
        <end position="30"/>
    </location>
</feature>
<dbReference type="PANTHER" id="PTHR38454">
    <property type="entry name" value="INTEGRAL MEMBRANE PROTEIN-RELATED"/>
    <property type="match status" value="1"/>
</dbReference>
<feature type="transmembrane region" description="Helical" evidence="2">
    <location>
        <begin position="797"/>
        <end position="814"/>
    </location>
</feature>
<feature type="transmembrane region" description="Helical" evidence="2">
    <location>
        <begin position="169"/>
        <end position="200"/>
    </location>
</feature>
<dbReference type="RefSeq" id="WP_105040922.1">
    <property type="nucleotide sequence ID" value="NZ_PPSL01000006.1"/>
</dbReference>
<comment type="caution">
    <text evidence="3">The sequence shown here is derived from an EMBL/GenBank/DDBJ whole genome shotgun (WGS) entry which is preliminary data.</text>
</comment>
<keyword evidence="2" id="KW-0472">Membrane</keyword>
<keyword evidence="2" id="KW-1133">Transmembrane helix</keyword>